<dbReference type="Gene3D" id="3.40.50.300">
    <property type="entry name" value="P-loop containing nucleotide triphosphate hydrolases"/>
    <property type="match status" value="2"/>
</dbReference>
<feature type="region of interest" description="Disordered" evidence="9">
    <location>
        <begin position="1792"/>
        <end position="1846"/>
    </location>
</feature>
<dbReference type="PROSITE" id="PS00211">
    <property type="entry name" value="ABC_TRANSPORTER_1"/>
    <property type="match status" value="2"/>
</dbReference>
<feature type="transmembrane region" description="Helical" evidence="10">
    <location>
        <begin position="1411"/>
        <end position="1428"/>
    </location>
</feature>
<dbReference type="InterPro" id="IPR056264">
    <property type="entry name" value="R2_ABCA1-4-like"/>
</dbReference>
<dbReference type="GO" id="GO:0140359">
    <property type="term" value="F:ABC-type transporter activity"/>
    <property type="evidence" value="ECO:0007669"/>
    <property type="project" value="InterPro"/>
</dbReference>
<dbReference type="VEuPathDB" id="TriTrypDB:BSAL_62210"/>
<feature type="transmembrane region" description="Helical" evidence="10">
    <location>
        <begin position="1335"/>
        <end position="1357"/>
    </location>
</feature>
<feature type="transmembrane region" description="Helical" evidence="10">
    <location>
        <begin position="421"/>
        <end position="454"/>
    </location>
</feature>
<feature type="transmembrane region" description="Helical" evidence="10">
    <location>
        <begin position="84"/>
        <end position="104"/>
    </location>
</feature>
<dbReference type="GO" id="GO:0005319">
    <property type="term" value="F:lipid transporter activity"/>
    <property type="evidence" value="ECO:0007669"/>
    <property type="project" value="TreeGrafter"/>
</dbReference>
<dbReference type="PROSITE" id="PS50893">
    <property type="entry name" value="ABC_TRANSPORTER_2"/>
    <property type="match status" value="2"/>
</dbReference>
<evidence type="ECO:0000256" key="4">
    <source>
        <dbReference type="ARBA" id="ARBA00022737"/>
    </source>
</evidence>
<sequence>MAHSNSAVHPERDHHHHHDEQQSHQHRRQSQQDNSLEARNRRLRRHDSSTSGGDRDQEVSSGAQFISCVIKHIHEKRRDVAGTLLEFGLPIIFIVGSIVLWSVFTSNDVPASQFMNYTNPGFMAQPSTSFDVLRNSLCVNTTINPDGINSFAACNPANAATTHCFPHNRLLPQQGICSSNLQDTVSFVVSFMNGITNSLVYPLTLDDIILAHWMSKLLGLVSSGVNLNTPAAALDNSGFLRITPDNAVTQGLVQYMNSTSNLFRYVYGGMFADAGAAEAAVLNVSAEGFNWGILNVISMTPTDFNVEIRLNHSSMPETGTLTNKFYLGGTDNNNILYAISGFYTLEWLIGKYYLENIASVGFTVLPPMVIPMGYAEYNEQTFLAFGGTIIPLLVVLGFLYPVSQLTKRIVLEKELRIREAMFIMGLSASPFYAAWIIVHIVQHAITAIIISVLLHVTYLTRADFGVVFFSFFFFEISTISLAGLLSAIFSKARLAALVAPLVYFATSIPLFILDGASGGTKAGLLILSPTAFANAIQLLFQHELGGGLGADKLQDSNDSPNMITVLVMLFIDAVIYFLLWLWVDKIAPNDWGTPRWCCYCLTDPFIACYEWITGNDRVKIDTDKLPDGRSPHGVYEESIVDDKTTVQLVGLRKEFTRGSKKFLAVNNLYWQLREGEISVLLGHNGAGKTTTMNLMTGMLEADDGDCYIYGYSIRNELSKVRREIGLCPQHNILWPELTCEEHLRFYGSIKGLSGDALDKSVENMLNSVDLMDKKEYKSSALSGGQKRKLSVAIAFVGGSRLIFLDEPTAGMDVGARRHTWSLLQRMAGTHTILLSTHFMDEADLLGHSIGIMSNGSLQCSGSSLFLKSRLGVGYNVVLGVEQHVNQRSIDNEIHRFVQDATLLSAGPGEITYRLPSHAVSAFPAMLSMLETQGPTIGVRNFSISATTLEEIFLQLAHGAEELQQQRAAEGRAALGHTPPGSNNSVASPAGVNVIVDSMQAAVEMAEVNNAKKGSAVWNVRRLEPGSNALMMTQLSAMLTKRFNNSLRDRRTQCLQVVLPVICLLLAMLFTLISFFSAPTLVLSSSVYGETTFADYQGCSALFDQSLPIPDTILREPTGLTNSYDFSVYLMNTANFHGNTPRYSGMACQDATLGTALSGQAPQSVVFFNTSTYHELPIGVYNYFNNIYRKAGGASSSAMRLVNNPMPKTAREEAFESSIRSILIGIIIMIPFTFIPSTFVAWIVKERECKARHLQNVSGLGFGVYWVSNFLFDIVSFLITMALALIVFAIFDRQEYIGSDAIGSTILLFVFYGLSGVAFSYLVSFLFDEHSTAQNIVMLANFIAGFLLVLVVFILSIVDSTKGASEVLAYIFRLIPSYALGDGIINLALLQSKKAFGTSDTAWTMTVTGADILYMGLEFPIVLLIVMFIDHPKRRMKTQALLHNADAPPHVIEDEDEDVVRERLEAEDPVKYGREKDLVIVKNMRKEYGNGKVAVKNLSFGVHPGEVFGFLGTNGAGKTTTISILCQEFFPTSGHGYIAGYDLVENAEEALRCIGYCPQFDALLDLLTVEEHLWMYAGVRGIVAEDREKIVHELAALCELTQYLPSISSELSGGNKRKLSVALSLLGGPRVVFLDEPSAGMDPMARRGLWTAIETVADNCSVVLTTHHLEEVEALAHRVGIMVDGTLRCIGDKLHLKTKYGSGFELSLKVSSMDRCAEVEAFMQQQVPEAVINESRGLRYTYALPQNTKLSAMFSLLENNKVQLGVTDYSVSQTSIEQVFLRISAEAEEQQALEEQQRLHGGDNNANNNNGNALESTTVRSFNSKTPRTSQINRPTTELASITENKK</sequence>
<evidence type="ECO:0000256" key="2">
    <source>
        <dbReference type="ARBA" id="ARBA00022448"/>
    </source>
</evidence>
<dbReference type="Pfam" id="PF12698">
    <property type="entry name" value="ABC2_membrane_3"/>
    <property type="match status" value="2"/>
</dbReference>
<feature type="transmembrane region" description="Helical" evidence="10">
    <location>
        <begin position="382"/>
        <end position="400"/>
    </location>
</feature>
<evidence type="ECO:0000256" key="10">
    <source>
        <dbReference type="SAM" id="Phobius"/>
    </source>
</evidence>
<feature type="transmembrane region" description="Helical" evidence="10">
    <location>
        <begin position="1056"/>
        <end position="1075"/>
    </location>
</feature>
<evidence type="ECO:0000256" key="3">
    <source>
        <dbReference type="ARBA" id="ARBA00022692"/>
    </source>
</evidence>
<feature type="transmembrane region" description="Helical" evidence="10">
    <location>
        <begin position="519"/>
        <end position="540"/>
    </location>
</feature>
<dbReference type="GO" id="GO:0016887">
    <property type="term" value="F:ATP hydrolysis activity"/>
    <property type="evidence" value="ECO:0007669"/>
    <property type="project" value="InterPro"/>
</dbReference>
<feature type="transmembrane region" description="Helical" evidence="10">
    <location>
        <begin position="1301"/>
        <end position="1323"/>
    </location>
</feature>
<dbReference type="SUPFAM" id="SSF52540">
    <property type="entry name" value="P-loop containing nucleoside triphosphate hydrolases"/>
    <property type="match status" value="2"/>
</dbReference>
<keyword evidence="3 10" id="KW-0812">Transmembrane</keyword>
<dbReference type="OrthoDB" id="10255969at2759"/>
<feature type="transmembrane region" description="Helical" evidence="10">
    <location>
        <begin position="466"/>
        <end position="487"/>
    </location>
</feature>
<evidence type="ECO:0000256" key="5">
    <source>
        <dbReference type="ARBA" id="ARBA00022741"/>
    </source>
</evidence>
<dbReference type="OMA" id="MEFIELE"/>
<evidence type="ECO:0000313" key="12">
    <source>
        <dbReference type="EMBL" id="CUF40288.1"/>
    </source>
</evidence>
<dbReference type="InterPro" id="IPR013525">
    <property type="entry name" value="ABC2_TM"/>
</dbReference>
<dbReference type="Pfam" id="PF23321">
    <property type="entry name" value="R1_ABCA1"/>
    <property type="match status" value="1"/>
</dbReference>
<evidence type="ECO:0000256" key="9">
    <source>
        <dbReference type="SAM" id="MobiDB-lite"/>
    </source>
</evidence>
<evidence type="ECO:0000256" key="1">
    <source>
        <dbReference type="ARBA" id="ARBA00004141"/>
    </source>
</evidence>
<dbReference type="CDD" id="cd03263">
    <property type="entry name" value="ABC_subfamily_A"/>
    <property type="match status" value="2"/>
</dbReference>
<keyword evidence="2" id="KW-0813">Transport</keyword>
<feature type="compositionally biased region" description="Basic and acidic residues" evidence="9">
    <location>
        <begin position="9"/>
        <end position="23"/>
    </location>
</feature>
<feature type="transmembrane region" description="Helical" evidence="10">
    <location>
        <begin position="561"/>
        <end position="583"/>
    </location>
</feature>
<dbReference type="GO" id="GO:0016020">
    <property type="term" value="C:membrane"/>
    <property type="evidence" value="ECO:0007669"/>
    <property type="project" value="UniProtKB-SubCell"/>
</dbReference>
<reference evidence="13" key="1">
    <citation type="submission" date="2015-09" db="EMBL/GenBank/DDBJ databases">
        <authorList>
            <consortium name="Pathogen Informatics"/>
        </authorList>
    </citation>
    <scope>NUCLEOTIDE SEQUENCE [LARGE SCALE GENOMIC DNA]</scope>
    <source>
        <strain evidence="13">Lake Konstanz</strain>
    </source>
</reference>
<accession>A0A0S4IUV3</accession>
<keyword evidence="7 10" id="KW-1133">Transmembrane helix</keyword>
<feature type="domain" description="ABC transporter" evidence="11">
    <location>
        <begin position="1478"/>
        <end position="1708"/>
    </location>
</feature>
<feature type="region of interest" description="Disordered" evidence="9">
    <location>
        <begin position="966"/>
        <end position="987"/>
    </location>
</feature>
<dbReference type="Pfam" id="PF00005">
    <property type="entry name" value="ABC_tran"/>
    <property type="match status" value="2"/>
</dbReference>
<feature type="transmembrane region" description="Helical" evidence="10">
    <location>
        <begin position="1263"/>
        <end position="1289"/>
    </location>
</feature>
<organism evidence="12 13">
    <name type="scientific">Bodo saltans</name>
    <name type="common">Flagellated protozoan</name>
    <dbReference type="NCBI Taxonomy" id="75058"/>
    <lineage>
        <taxon>Eukaryota</taxon>
        <taxon>Discoba</taxon>
        <taxon>Euglenozoa</taxon>
        <taxon>Kinetoplastea</taxon>
        <taxon>Metakinetoplastina</taxon>
        <taxon>Eubodonida</taxon>
        <taxon>Bodonidae</taxon>
        <taxon>Bodo</taxon>
    </lineage>
</organism>
<dbReference type="InterPro" id="IPR003593">
    <property type="entry name" value="AAA+_ATPase"/>
</dbReference>
<dbReference type="InterPro" id="IPR003439">
    <property type="entry name" value="ABC_transporter-like_ATP-bd"/>
</dbReference>
<dbReference type="PANTHER" id="PTHR19229:SF262">
    <property type="entry name" value="TRANSPORTER, PUTATIVE-RELATED"/>
    <property type="match status" value="1"/>
</dbReference>
<dbReference type="FunFam" id="3.40.50.300:FF:001592">
    <property type="entry name" value="ATP-binding cassette protein subfamily A, member 6"/>
    <property type="match status" value="1"/>
</dbReference>
<dbReference type="InterPro" id="IPR017871">
    <property type="entry name" value="ABC_transporter-like_CS"/>
</dbReference>
<protein>
    <submittedName>
        <fullName evidence="12">ABC transporter, putative</fullName>
    </submittedName>
</protein>
<dbReference type="InterPro" id="IPR026082">
    <property type="entry name" value="ABCA"/>
</dbReference>
<feature type="domain" description="ABC transporter" evidence="11">
    <location>
        <begin position="646"/>
        <end position="879"/>
    </location>
</feature>
<feature type="compositionally biased region" description="Polar residues" evidence="9">
    <location>
        <begin position="1813"/>
        <end position="1846"/>
    </location>
</feature>
<comment type="subcellular location">
    <subcellularLocation>
        <location evidence="1">Membrane</location>
        <topology evidence="1">Multi-pass membrane protein</topology>
    </subcellularLocation>
</comment>
<keyword evidence="4" id="KW-0677">Repeat</keyword>
<feature type="transmembrane region" description="Helical" evidence="10">
    <location>
        <begin position="1369"/>
        <end position="1391"/>
    </location>
</feature>
<dbReference type="PANTHER" id="PTHR19229">
    <property type="entry name" value="ATP-BINDING CASSETTE TRANSPORTER SUBFAMILY A ABCA"/>
    <property type="match status" value="1"/>
</dbReference>
<evidence type="ECO:0000313" key="13">
    <source>
        <dbReference type="Proteomes" id="UP000051952"/>
    </source>
</evidence>
<dbReference type="GO" id="GO:0005524">
    <property type="term" value="F:ATP binding"/>
    <property type="evidence" value="ECO:0007669"/>
    <property type="project" value="UniProtKB-KW"/>
</dbReference>
<evidence type="ECO:0000256" key="7">
    <source>
        <dbReference type="ARBA" id="ARBA00022989"/>
    </source>
</evidence>
<keyword evidence="6" id="KW-0067">ATP-binding</keyword>
<keyword evidence="5" id="KW-0547">Nucleotide-binding</keyword>
<name>A0A0S4IUV3_BODSA</name>
<dbReference type="FunFam" id="3.40.50.300:FF:000298">
    <property type="entry name" value="ATP-binding cassette sub-family A member 12"/>
    <property type="match status" value="1"/>
</dbReference>
<evidence type="ECO:0000256" key="8">
    <source>
        <dbReference type="ARBA" id="ARBA00023136"/>
    </source>
</evidence>
<keyword evidence="8 10" id="KW-0472">Membrane</keyword>
<dbReference type="SMART" id="SM00382">
    <property type="entry name" value="AAA"/>
    <property type="match status" value="2"/>
</dbReference>
<keyword evidence="13" id="KW-1185">Reference proteome</keyword>
<dbReference type="InterPro" id="IPR027417">
    <property type="entry name" value="P-loop_NTPase"/>
</dbReference>
<evidence type="ECO:0000259" key="11">
    <source>
        <dbReference type="PROSITE" id="PS50893"/>
    </source>
</evidence>
<feature type="region of interest" description="Disordered" evidence="9">
    <location>
        <begin position="1"/>
        <end position="59"/>
    </location>
</feature>
<gene>
    <name evidence="12" type="ORF">BSAL_62210</name>
</gene>
<dbReference type="EMBL" id="CYKH01000316">
    <property type="protein sequence ID" value="CUF40288.1"/>
    <property type="molecule type" value="Genomic_DNA"/>
</dbReference>
<proteinExistence type="predicted"/>
<feature type="compositionally biased region" description="Low complexity" evidence="9">
    <location>
        <begin position="1801"/>
        <end position="1812"/>
    </location>
</feature>
<feature type="transmembrane region" description="Helical" evidence="10">
    <location>
        <begin position="494"/>
        <end position="513"/>
    </location>
</feature>
<feature type="transmembrane region" description="Helical" evidence="10">
    <location>
        <begin position="1220"/>
        <end position="1243"/>
    </location>
</feature>
<dbReference type="Proteomes" id="UP000051952">
    <property type="component" value="Unassembled WGS sequence"/>
</dbReference>
<evidence type="ECO:0000256" key="6">
    <source>
        <dbReference type="ARBA" id="ARBA00022840"/>
    </source>
</evidence>